<dbReference type="InterPro" id="IPR020892">
    <property type="entry name" value="Cyclophilin-type_PPIase_CS"/>
</dbReference>
<evidence type="ECO:0000313" key="7">
    <source>
        <dbReference type="Proteomes" id="UP000626109"/>
    </source>
</evidence>
<accession>A0A813LM16</accession>
<comment type="catalytic activity">
    <reaction evidence="3">
        <text>[protein]-peptidylproline (omega=180) = [protein]-peptidylproline (omega=0)</text>
        <dbReference type="Rhea" id="RHEA:16237"/>
        <dbReference type="Rhea" id="RHEA-COMP:10747"/>
        <dbReference type="Rhea" id="RHEA-COMP:10748"/>
        <dbReference type="ChEBI" id="CHEBI:83833"/>
        <dbReference type="ChEBI" id="CHEBI:83834"/>
        <dbReference type="EC" id="5.2.1.8"/>
    </reaction>
</comment>
<dbReference type="InterPro" id="IPR029000">
    <property type="entry name" value="Cyclophilin-like_dom_sf"/>
</dbReference>
<dbReference type="PANTHER" id="PTHR45625">
    <property type="entry name" value="PEPTIDYL-PROLYL CIS-TRANS ISOMERASE-RELATED"/>
    <property type="match status" value="1"/>
</dbReference>
<dbReference type="EMBL" id="CAJNNW010036796">
    <property type="protein sequence ID" value="CAE8737611.1"/>
    <property type="molecule type" value="Genomic_DNA"/>
</dbReference>
<feature type="domain" description="PPIase cyclophilin-type" evidence="5">
    <location>
        <begin position="2"/>
        <end position="187"/>
    </location>
</feature>
<dbReference type="EC" id="5.2.1.8" evidence="3"/>
<evidence type="ECO:0000256" key="2">
    <source>
        <dbReference type="ARBA" id="ARBA00023235"/>
    </source>
</evidence>
<dbReference type="Gene3D" id="2.40.100.10">
    <property type="entry name" value="Cyclophilin-like"/>
    <property type="match status" value="1"/>
</dbReference>
<evidence type="ECO:0000256" key="1">
    <source>
        <dbReference type="ARBA" id="ARBA00023110"/>
    </source>
</evidence>
<dbReference type="PANTHER" id="PTHR45625:SF4">
    <property type="entry name" value="PEPTIDYLPROLYL ISOMERASE DOMAIN AND WD REPEAT-CONTAINING PROTEIN 1"/>
    <property type="match status" value="1"/>
</dbReference>
<dbReference type="CDD" id="cd00317">
    <property type="entry name" value="cyclophilin"/>
    <property type="match status" value="1"/>
</dbReference>
<feature type="region of interest" description="Disordered" evidence="4">
    <location>
        <begin position="188"/>
        <end position="239"/>
    </location>
</feature>
<keyword evidence="2 3" id="KW-0413">Isomerase</keyword>
<evidence type="ECO:0000313" key="6">
    <source>
        <dbReference type="EMBL" id="CAE8737611.1"/>
    </source>
</evidence>
<comment type="caution">
    <text evidence="6">The sequence shown here is derived from an EMBL/GenBank/DDBJ whole genome shotgun (WGS) entry which is preliminary data.</text>
</comment>
<protein>
    <recommendedName>
        <fullName evidence="3">Peptidyl-prolyl cis-trans isomerase</fullName>
        <shortName evidence="3">PPIase</shortName>
        <ecNumber evidence="3">5.2.1.8</ecNumber>
    </recommendedName>
</protein>
<keyword evidence="1 3" id="KW-0697">Rotamase</keyword>
<dbReference type="PROSITE" id="PS50072">
    <property type="entry name" value="CSA_PPIASE_2"/>
    <property type="match status" value="1"/>
</dbReference>
<dbReference type="GO" id="GO:0006457">
    <property type="term" value="P:protein folding"/>
    <property type="evidence" value="ECO:0007669"/>
    <property type="project" value="InterPro"/>
</dbReference>
<proteinExistence type="inferred from homology"/>
<sequence length="239" mass="25580">MANPVANFETSEGDFEAEIYLDRVPITASNFIALCRAGFYDGLHFHRVVDGFMNQFGCPYSKVPNSPMAGKGSPPVVSFTNLSNGSLVCRGYGGTIKDENISLDSNVPGSLSMANVGQAHTGGSQFFLNVAHNHFLDWFTPGASKHPVFGMVKSGGLDVLTKISKAKTVNERPVQPIKMIKITISGAPEAVEPPVPQPSSSSSSSSSPSKRQKKGTRKPRKRSTSSSSSSSSQGKKRRR</sequence>
<feature type="compositionally biased region" description="Basic residues" evidence="4">
    <location>
        <begin position="210"/>
        <end position="223"/>
    </location>
</feature>
<evidence type="ECO:0000259" key="5">
    <source>
        <dbReference type="PROSITE" id="PS50072"/>
    </source>
</evidence>
<dbReference type="InterPro" id="IPR044666">
    <property type="entry name" value="Cyclophilin_A-like"/>
</dbReference>
<dbReference type="InterPro" id="IPR002130">
    <property type="entry name" value="Cyclophilin-type_PPIase_dom"/>
</dbReference>
<evidence type="ECO:0000256" key="3">
    <source>
        <dbReference type="RuleBase" id="RU363019"/>
    </source>
</evidence>
<comment type="similarity">
    <text evidence="3">Belongs to the cyclophilin-type PPIase family.</text>
</comment>
<dbReference type="GO" id="GO:0003755">
    <property type="term" value="F:peptidyl-prolyl cis-trans isomerase activity"/>
    <property type="evidence" value="ECO:0007669"/>
    <property type="project" value="UniProtKB-UniRule"/>
</dbReference>
<dbReference type="PROSITE" id="PS00170">
    <property type="entry name" value="CSA_PPIASE_1"/>
    <property type="match status" value="1"/>
</dbReference>
<name>A0A813LM16_POLGL</name>
<evidence type="ECO:0000256" key="4">
    <source>
        <dbReference type="SAM" id="MobiDB-lite"/>
    </source>
</evidence>
<feature type="compositionally biased region" description="Low complexity" evidence="4">
    <location>
        <begin position="224"/>
        <end position="233"/>
    </location>
</feature>
<dbReference type="Pfam" id="PF00160">
    <property type="entry name" value="Pro_isomerase"/>
    <property type="match status" value="1"/>
</dbReference>
<organism evidence="6 7">
    <name type="scientific">Polarella glacialis</name>
    <name type="common">Dinoflagellate</name>
    <dbReference type="NCBI Taxonomy" id="89957"/>
    <lineage>
        <taxon>Eukaryota</taxon>
        <taxon>Sar</taxon>
        <taxon>Alveolata</taxon>
        <taxon>Dinophyceae</taxon>
        <taxon>Suessiales</taxon>
        <taxon>Suessiaceae</taxon>
        <taxon>Polarella</taxon>
    </lineage>
</organism>
<dbReference type="SUPFAM" id="SSF50891">
    <property type="entry name" value="Cyclophilin-like"/>
    <property type="match status" value="1"/>
</dbReference>
<dbReference type="AlphaFoldDB" id="A0A813LM16"/>
<reference evidence="6" key="1">
    <citation type="submission" date="2021-02" db="EMBL/GenBank/DDBJ databases">
        <authorList>
            <person name="Dougan E. K."/>
            <person name="Rhodes N."/>
            <person name="Thang M."/>
            <person name="Chan C."/>
        </authorList>
    </citation>
    <scope>NUCLEOTIDE SEQUENCE</scope>
</reference>
<feature type="compositionally biased region" description="Low complexity" evidence="4">
    <location>
        <begin position="198"/>
        <end position="209"/>
    </location>
</feature>
<dbReference type="Proteomes" id="UP000626109">
    <property type="component" value="Unassembled WGS sequence"/>
</dbReference>
<gene>
    <name evidence="6" type="ORF">PGLA2088_LOCUS48841</name>
</gene>
<dbReference type="PRINTS" id="PR00153">
    <property type="entry name" value="CSAPPISMRASE"/>
</dbReference>
<comment type="function">
    <text evidence="3">PPIases accelerate the folding of proteins. It catalyzes the cis-trans isomerization of proline imidic peptide bonds in oligopeptides.</text>
</comment>